<dbReference type="SUPFAM" id="SSF81383">
    <property type="entry name" value="F-box domain"/>
    <property type="match status" value="1"/>
</dbReference>
<dbReference type="InterPro" id="IPR053781">
    <property type="entry name" value="F-box_AtFBL13-like"/>
</dbReference>
<dbReference type="PANTHER" id="PTHR31293:SF16">
    <property type="entry name" value="RNI-LIKE SUPERFAMILY PROTEIN"/>
    <property type="match status" value="1"/>
</dbReference>
<dbReference type="Pfam" id="PF24758">
    <property type="entry name" value="LRR_At5g56370"/>
    <property type="match status" value="1"/>
</dbReference>
<dbReference type="InterPro" id="IPR036047">
    <property type="entry name" value="F-box-like_dom_sf"/>
</dbReference>
<organism evidence="2 3">
    <name type="scientific">Striga hermonthica</name>
    <name type="common">Purple witchweed</name>
    <name type="synonym">Buchnera hermonthica</name>
    <dbReference type="NCBI Taxonomy" id="68872"/>
    <lineage>
        <taxon>Eukaryota</taxon>
        <taxon>Viridiplantae</taxon>
        <taxon>Streptophyta</taxon>
        <taxon>Embryophyta</taxon>
        <taxon>Tracheophyta</taxon>
        <taxon>Spermatophyta</taxon>
        <taxon>Magnoliopsida</taxon>
        <taxon>eudicotyledons</taxon>
        <taxon>Gunneridae</taxon>
        <taxon>Pentapetalae</taxon>
        <taxon>asterids</taxon>
        <taxon>lamiids</taxon>
        <taxon>Lamiales</taxon>
        <taxon>Orobanchaceae</taxon>
        <taxon>Buchnereae</taxon>
        <taxon>Striga</taxon>
    </lineage>
</organism>
<dbReference type="OrthoDB" id="896987at2759"/>
<dbReference type="CDD" id="cd22160">
    <property type="entry name" value="F-box_AtFBL13-like"/>
    <property type="match status" value="1"/>
</dbReference>
<comment type="caution">
    <text evidence="2">The sequence shown here is derived from an EMBL/GenBank/DDBJ whole genome shotgun (WGS) entry which is preliminary data.</text>
</comment>
<feature type="domain" description="F-box" evidence="1">
    <location>
        <begin position="6"/>
        <end position="54"/>
    </location>
</feature>
<protein>
    <submittedName>
        <fullName evidence="2">F-box/FBD/LRR-repeat protein</fullName>
    </submittedName>
</protein>
<dbReference type="PANTHER" id="PTHR31293">
    <property type="entry name" value="RNI-LIKE SUPERFAMILY PROTEIN"/>
    <property type="match status" value="1"/>
</dbReference>
<proteinExistence type="predicted"/>
<evidence type="ECO:0000313" key="2">
    <source>
        <dbReference type="EMBL" id="CAA0816186.1"/>
    </source>
</evidence>
<gene>
    <name evidence="2" type="ORF">SHERM_16054</name>
</gene>
<dbReference type="InterPro" id="IPR055411">
    <property type="entry name" value="LRR_FXL15/At3g58940/PEG3-like"/>
</dbReference>
<dbReference type="Pfam" id="PF00646">
    <property type="entry name" value="F-box"/>
    <property type="match status" value="1"/>
</dbReference>
<accession>A0A9N7MU63</accession>
<dbReference type="InterPro" id="IPR055294">
    <property type="entry name" value="FBL60-like"/>
</dbReference>
<dbReference type="Gene3D" id="3.80.10.10">
    <property type="entry name" value="Ribonuclease Inhibitor"/>
    <property type="match status" value="1"/>
</dbReference>
<dbReference type="InterPro" id="IPR001810">
    <property type="entry name" value="F-box_dom"/>
</dbReference>
<evidence type="ECO:0000313" key="3">
    <source>
        <dbReference type="Proteomes" id="UP001153555"/>
    </source>
</evidence>
<name>A0A9N7MU63_STRHE</name>
<dbReference type="Gene3D" id="1.20.1280.50">
    <property type="match status" value="1"/>
</dbReference>
<sequence>MAAAPMDRLSALPDEILSQILFHLPIKDSVSTSTLATRWRHLWAYAPNLEFEDTSSKNFKRVMSQRAAHNSAVTLRLFVTSRALTRKSESVNTAIASNLKSLDLSFGYDGTVIPLSVFTSKTLVNLRLVRCRTEIRKNGATSLPALKRLHLERVTLDDSLEYVLSGCPVLEELTIKQNAPLLENVPVELTIKQNRSVFAFPQEAPSRARGAR</sequence>
<dbReference type="AlphaFoldDB" id="A0A9N7MU63"/>
<dbReference type="InterPro" id="IPR032675">
    <property type="entry name" value="LRR_dom_sf"/>
</dbReference>
<reference evidence="2" key="1">
    <citation type="submission" date="2019-12" db="EMBL/GenBank/DDBJ databases">
        <authorList>
            <person name="Scholes J."/>
        </authorList>
    </citation>
    <scope>NUCLEOTIDE SEQUENCE</scope>
</reference>
<dbReference type="Proteomes" id="UP001153555">
    <property type="component" value="Unassembled WGS sequence"/>
</dbReference>
<dbReference type="EMBL" id="CACSLK010013932">
    <property type="protein sequence ID" value="CAA0816186.1"/>
    <property type="molecule type" value="Genomic_DNA"/>
</dbReference>
<dbReference type="SUPFAM" id="SSF52047">
    <property type="entry name" value="RNI-like"/>
    <property type="match status" value="1"/>
</dbReference>
<keyword evidence="3" id="KW-1185">Reference proteome</keyword>
<dbReference type="PROSITE" id="PS50181">
    <property type="entry name" value="FBOX"/>
    <property type="match status" value="1"/>
</dbReference>
<evidence type="ECO:0000259" key="1">
    <source>
        <dbReference type="PROSITE" id="PS50181"/>
    </source>
</evidence>